<dbReference type="Proteomes" id="UP001201812">
    <property type="component" value="Unassembled WGS sequence"/>
</dbReference>
<proteinExistence type="predicted"/>
<accession>A0AAD4MUN2</accession>
<sequence length="132" mass="15422">MINADFSFKDYKILYSVKVFEITDIARRIDPNHYLDFLNQPGVKPVVALLDSSHHDIDNVLDRLSKVFSSGSVPNAFKIVFSQYKSRQSFTEFRATNKTSGEKLELKRGVPIEYRHRLLKDSEYYTLERSRL</sequence>
<name>A0AAD4MUN2_9BILA</name>
<reference evidence="1" key="1">
    <citation type="submission" date="2022-01" db="EMBL/GenBank/DDBJ databases">
        <title>Genome Sequence Resource for Two Populations of Ditylenchus destructor, the Migratory Endoparasitic Phytonematode.</title>
        <authorList>
            <person name="Zhang H."/>
            <person name="Lin R."/>
            <person name="Xie B."/>
        </authorList>
    </citation>
    <scope>NUCLEOTIDE SEQUENCE</scope>
    <source>
        <strain evidence="1">BazhouSP</strain>
    </source>
</reference>
<evidence type="ECO:0000313" key="1">
    <source>
        <dbReference type="EMBL" id="KAI1706843.1"/>
    </source>
</evidence>
<organism evidence="1 2">
    <name type="scientific">Ditylenchus destructor</name>
    <dbReference type="NCBI Taxonomy" id="166010"/>
    <lineage>
        <taxon>Eukaryota</taxon>
        <taxon>Metazoa</taxon>
        <taxon>Ecdysozoa</taxon>
        <taxon>Nematoda</taxon>
        <taxon>Chromadorea</taxon>
        <taxon>Rhabditida</taxon>
        <taxon>Tylenchina</taxon>
        <taxon>Tylenchomorpha</taxon>
        <taxon>Sphaerularioidea</taxon>
        <taxon>Anguinidae</taxon>
        <taxon>Anguininae</taxon>
        <taxon>Ditylenchus</taxon>
    </lineage>
</organism>
<dbReference type="EMBL" id="JAKKPZ010000045">
    <property type="protein sequence ID" value="KAI1706843.1"/>
    <property type="molecule type" value="Genomic_DNA"/>
</dbReference>
<comment type="caution">
    <text evidence="1">The sequence shown here is derived from an EMBL/GenBank/DDBJ whole genome shotgun (WGS) entry which is preliminary data.</text>
</comment>
<dbReference type="AlphaFoldDB" id="A0AAD4MUN2"/>
<gene>
    <name evidence="1" type="ORF">DdX_12837</name>
</gene>
<protein>
    <submittedName>
        <fullName evidence="1">Uncharacterized protein</fullName>
    </submittedName>
</protein>
<evidence type="ECO:0000313" key="2">
    <source>
        <dbReference type="Proteomes" id="UP001201812"/>
    </source>
</evidence>
<keyword evidence="2" id="KW-1185">Reference proteome</keyword>